<gene>
    <name evidence="1" type="ORF">GCM10022414_26940</name>
</gene>
<name>A0ABP7WZK3_9GAMM</name>
<protein>
    <submittedName>
        <fullName evidence="1">Uncharacterized protein</fullName>
    </submittedName>
</protein>
<dbReference type="EMBL" id="BAABDM010000005">
    <property type="protein sequence ID" value="GAA4100131.1"/>
    <property type="molecule type" value="Genomic_DNA"/>
</dbReference>
<evidence type="ECO:0000313" key="2">
    <source>
        <dbReference type="Proteomes" id="UP001500392"/>
    </source>
</evidence>
<evidence type="ECO:0000313" key="1">
    <source>
        <dbReference type="EMBL" id="GAA4100131.1"/>
    </source>
</evidence>
<proteinExistence type="predicted"/>
<keyword evidence="2" id="KW-1185">Reference proteome</keyword>
<comment type="caution">
    <text evidence="1">The sequence shown here is derived from an EMBL/GenBank/DDBJ whole genome shotgun (WGS) entry which is preliminary data.</text>
</comment>
<organism evidence="1 2">
    <name type="scientific">Zhongshania borealis</name>
    <dbReference type="NCBI Taxonomy" id="889488"/>
    <lineage>
        <taxon>Bacteria</taxon>
        <taxon>Pseudomonadati</taxon>
        <taxon>Pseudomonadota</taxon>
        <taxon>Gammaproteobacteria</taxon>
        <taxon>Cellvibrionales</taxon>
        <taxon>Spongiibacteraceae</taxon>
        <taxon>Zhongshania</taxon>
    </lineage>
</organism>
<reference evidence="2" key="1">
    <citation type="journal article" date="2019" name="Int. J. Syst. Evol. Microbiol.">
        <title>The Global Catalogue of Microorganisms (GCM) 10K type strain sequencing project: providing services to taxonomists for standard genome sequencing and annotation.</title>
        <authorList>
            <consortium name="The Broad Institute Genomics Platform"/>
            <consortium name="The Broad Institute Genome Sequencing Center for Infectious Disease"/>
            <person name="Wu L."/>
            <person name="Ma J."/>
        </authorList>
    </citation>
    <scope>NUCLEOTIDE SEQUENCE [LARGE SCALE GENOMIC DNA]</scope>
    <source>
        <strain evidence="2">JCM 17304</strain>
    </source>
</reference>
<sequence length="131" mass="13242">MNFREIKKFAVIACATCVANVSLAIDLPIIGSLDLGGGSLGMPSAPLDGLPLLGDLSILGSLPVIDGRGLPVVGDLDGGLLIVNGLIPVVLSNPNLTGARPLDADLLLPVVDMLLNGGPSLDFVGLDLILP</sequence>
<dbReference type="Proteomes" id="UP001500392">
    <property type="component" value="Unassembled WGS sequence"/>
</dbReference>
<accession>A0ABP7WZK3</accession>